<dbReference type="Proteomes" id="UP001226091">
    <property type="component" value="Chromosome"/>
</dbReference>
<gene>
    <name evidence="1" type="ORF">QLQ22_20535</name>
</gene>
<organism evidence="1 2">
    <name type="scientific">Metabacillus hrfriensis</name>
    <dbReference type="NCBI Taxonomy" id="3048891"/>
    <lineage>
        <taxon>Bacteria</taxon>
        <taxon>Bacillati</taxon>
        <taxon>Bacillota</taxon>
        <taxon>Bacilli</taxon>
        <taxon>Bacillales</taxon>
        <taxon>Bacillaceae</taxon>
        <taxon>Metabacillus</taxon>
    </lineage>
</organism>
<proteinExistence type="predicted"/>
<dbReference type="EMBL" id="CP126116">
    <property type="protein sequence ID" value="WHZ57023.1"/>
    <property type="molecule type" value="Genomic_DNA"/>
</dbReference>
<sequence>MQLNKMKTLLPAALSLTRLIVWFCQRGSDVILKKNQWRYQSRNPTAGEFCSQTEEEKKAEGEASRVGKSIWSGRRKFLERSEGKPHKPSHVLDKNIL</sequence>
<evidence type="ECO:0000313" key="1">
    <source>
        <dbReference type="EMBL" id="WHZ57023.1"/>
    </source>
</evidence>
<reference evidence="2" key="1">
    <citation type="journal article" date="2025" name="Aquaculture">
        <title>Assessment of the bioflocculant production and safety properties of Metabacillus hrfriensis sp. nov. based on phenotypic and whole-genome sequencing analysis.</title>
        <authorList>
            <person name="Zhang R."/>
            <person name="Zhao Z."/>
            <person name="Luo L."/>
            <person name="Wang S."/>
            <person name="Guo K."/>
            <person name="Xu W."/>
        </authorList>
    </citation>
    <scope>NUCLEOTIDE SEQUENCE [LARGE SCALE GENOMIC DNA]</scope>
    <source>
        <strain evidence="2">CT-WN-B3</strain>
    </source>
</reference>
<protein>
    <submittedName>
        <fullName evidence="1">Uncharacterized protein</fullName>
    </submittedName>
</protein>
<name>A0ACD4R9K8_9BACI</name>
<evidence type="ECO:0000313" key="2">
    <source>
        <dbReference type="Proteomes" id="UP001226091"/>
    </source>
</evidence>
<accession>A0ACD4R9K8</accession>
<keyword evidence="2" id="KW-1185">Reference proteome</keyword>